<keyword evidence="2" id="KW-1185">Reference proteome</keyword>
<dbReference type="AlphaFoldDB" id="A0A9N9NGC1"/>
<comment type="caution">
    <text evidence="1">The sequence shown here is derived from an EMBL/GenBank/DDBJ whole genome shotgun (WGS) entry which is preliminary data.</text>
</comment>
<dbReference type="EMBL" id="CAJVPV010027865">
    <property type="protein sequence ID" value="CAG8735103.1"/>
    <property type="molecule type" value="Genomic_DNA"/>
</dbReference>
<dbReference type="Proteomes" id="UP000789342">
    <property type="component" value="Unassembled WGS sequence"/>
</dbReference>
<accession>A0A9N9NGC1</accession>
<proteinExistence type="predicted"/>
<name>A0A9N9NGC1_9GLOM</name>
<evidence type="ECO:0000313" key="1">
    <source>
        <dbReference type="EMBL" id="CAG8735103.1"/>
    </source>
</evidence>
<organism evidence="1 2">
    <name type="scientific">Acaulospora morrowiae</name>
    <dbReference type="NCBI Taxonomy" id="94023"/>
    <lineage>
        <taxon>Eukaryota</taxon>
        <taxon>Fungi</taxon>
        <taxon>Fungi incertae sedis</taxon>
        <taxon>Mucoromycota</taxon>
        <taxon>Glomeromycotina</taxon>
        <taxon>Glomeromycetes</taxon>
        <taxon>Diversisporales</taxon>
        <taxon>Acaulosporaceae</taxon>
        <taxon>Acaulospora</taxon>
    </lineage>
</organism>
<sequence>SETHGFAIELYYYCSYPKEKENGLYRPYISCYSYWRIFGYRSTPYGIYISKNESVSVLHTKVRNTLLHEYRNASFNLRAVDVEQSESHPL</sequence>
<reference evidence="1" key="1">
    <citation type="submission" date="2021-06" db="EMBL/GenBank/DDBJ databases">
        <authorList>
            <person name="Kallberg Y."/>
            <person name="Tangrot J."/>
            <person name="Rosling A."/>
        </authorList>
    </citation>
    <scope>NUCLEOTIDE SEQUENCE</scope>
    <source>
        <strain evidence="1">CL551</strain>
    </source>
</reference>
<protein>
    <submittedName>
        <fullName evidence="1">3428_t:CDS:1</fullName>
    </submittedName>
</protein>
<gene>
    <name evidence="1" type="ORF">AMORRO_LOCUS14317</name>
</gene>
<feature type="non-terminal residue" evidence="1">
    <location>
        <position position="90"/>
    </location>
</feature>
<evidence type="ECO:0000313" key="2">
    <source>
        <dbReference type="Proteomes" id="UP000789342"/>
    </source>
</evidence>